<feature type="domain" description="Fibronectin type-III" evidence="4">
    <location>
        <begin position="1337"/>
        <end position="1436"/>
    </location>
</feature>
<keyword evidence="6" id="KW-1185">Reference proteome</keyword>
<evidence type="ECO:0000313" key="6">
    <source>
        <dbReference type="Proteomes" id="UP000054408"/>
    </source>
</evidence>
<evidence type="ECO:0000313" key="5">
    <source>
        <dbReference type="EMBL" id="KNC53790.1"/>
    </source>
</evidence>
<evidence type="ECO:0000256" key="1">
    <source>
        <dbReference type="ARBA" id="ARBA00023157"/>
    </source>
</evidence>
<dbReference type="GO" id="GO:0016020">
    <property type="term" value="C:membrane"/>
    <property type="evidence" value="ECO:0007669"/>
    <property type="project" value="UniProtKB-SubCell"/>
</dbReference>
<name>A0A0L0DNF5_THETB</name>
<dbReference type="InterPro" id="IPR003961">
    <property type="entry name" value="FN3_dom"/>
</dbReference>
<feature type="domain" description="Fibronectin type-III" evidence="4">
    <location>
        <begin position="399"/>
        <end position="489"/>
    </location>
</feature>
<dbReference type="GO" id="GO:0098609">
    <property type="term" value="P:cell-cell adhesion"/>
    <property type="evidence" value="ECO:0007669"/>
    <property type="project" value="TreeGrafter"/>
</dbReference>
<proteinExistence type="predicted"/>
<protein>
    <recommendedName>
        <fullName evidence="4">Fibronectin type-III domain-containing protein</fullName>
    </recommendedName>
</protein>
<feature type="domain" description="Fibronectin type-III" evidence="4">
    <location>
        <begin position="778"/>
        <end position="871"/>
    </location>
</feature>
<dbReference type="CDD" id="cd00063">
    <property type="entry name" value="FN3"/>
    <property type="match status" value="3"/>
</dbReference>
<feature type="region of interest" description="Disordered" evidence="2">
    <location>
        <begin position="1037"/>
        <end position="1071"/>
    </location>
</feature>
<keyword evidence="3" id="KW-0472">Membrane</keyword>
<keyword evidence="1" id="KW-1015">Disulfide bond</keyword>
<feature type="transmembrane region" description="Helical" evidence="3">
    <location>
        <begin position="1444"/>
        <end position="1464"/>
    </location>
</feature>
<feature type="domain" description="Fibronectin type-III" evidence="4">
    <location>
        <begin position="682"/>
        <end position="774"/>
    </location>
</feature>
<dbReference type="RefSeq" id="XP_013754351.1">
    <property type="nucleotide sequence ID" value="XM_013898897.1"/>
</dbReference>
<keyword evidence="3" id="KW-1133">Transmembrane helix</keyword>
<reference evidence="5 6" key="1">
    <citation type="submission" date="2010-05" db="EMBL/GenBank/DDBJ databases">
        <title>The Genome Sequence of Thecamonas trahens ATCC 50062.</title>
        <authorList>
            <consortium name="The Broad Institute Genome Sequencing Platform"/>
            <person name="Russ C."/>
            <person name="Cuomo C."/>
            <person name="Shea T."/>
            <person name="Young S.K."/>
            <person name="Zeng Q."/>
            <person name="Koehrsen M."/>
            <person name="Haas B."/>
            <person name="Borodovsky M."/>
            <person name="Guigo R."/>
            <person name="Alvarado L."/>
            <person name="Berlin A."/>
            <person name="Bochicchio J."/>
            <person name="Borenstein D."/>
            <person name="Chapman S."/>
            <person name="Chen Z."/>
            <person name="Freedman E."/>
            <person name="Gellesch M."/>
            <person name="Goldberg J."/>
            <person name="Griggs A."/>
            <person name="Gujja S."/>
            <person name="Heilman E."/>
            <person name="Heiman D."/>
            <person name="Hepburn T."/>
            <person name="Howarth C."/>
            <person name="Jen D."/>
            <person name="Larson L."/>
            <person name="Mehta T."/>
            <person name="Park D."/>
            <person name="Pearson M."/>
            <person name="Roberts A."/>
            <person name="Saif S."/>
            <person name="Shenoy N."/>
            <person name="Sisk P."/>
            <person name="Stolte C."/>
            <person name="Sykes S."/>
            <person name="Thomson T."/>
            <person name="Walk T."/>
            <person name="White J."/>
            <person name="Yandava C."/>
            <person name="Burger G."/>
            <person name="Gray M.W."/>
            <person name="Holland P.W.H."/>
            <person name="King N."/>
            <person name="Lang F.B.F."/>
            <person name="Roger A.J."/>
            <person name="Ruiz-Trillo I."/>
            <person name="Lander E."/>
            <person name="Nusbaum C."/>
        </authorList>
    </citation>
    <scope>NUCLEOTIDE SEQUENCE [LARGE SCALE GENOMIC DNA]</scope>
    <source>
        <strain evidence="5 6">ATCC 50062</strain>
    </source>
</reference>
<keyword evidence="3" id="KW-0812">Transmembrane</keyword>
<dbReference type="Proteomes" id="UP000054408">
    <property type="component" value="Unassembled WGS sequence"/>
</dbReference>
<feature type="compositionally biased region" description="Pro residues" evidence="2">
    <location>
        <begin position="1045"/>
        <end position="1070"/>
    </location>
</feature>
<gene>
    <name evidence="5" type="ORF">AMSG_09510</name>
</gene>
<dbReference type="InterPro" id="IPR013783">
    <property type="entry name" value="Ig-like_fold"/>
</dbReference>
<accession>A0A0L0DNF5</accession>
<dbReference type="InterPro" id="IPR036116">
    <property type="entry name" value="FN3_sf"/>
</dbReference>
<dbReference type="PANTHER" id="PTHR44170">
    <property type="entry name" value="PROTEIN SIDEKICK"/>
    <property type="match status" value="1"/>
</dbReference>
<evidence type="ECO:0000256" key="2">
    <source>
        <dbReference type="SAM" id="MobiDB-lite"/>
    </source>
</evidence>
<dbReference type="EMBL" id="GL349482">
    <property type="protein sequence ID" value="KNC53790.1"/>
    <property type="molecule type" value="Genomic_DNA"/>
</dbReference>
<evidence type="ECO:0000256" key="3">
    <source>
        <dbReference type="SAM" id="Phobius"/>
    </source>
</evidence>
<dbReference type="PANTHER" id="PTHR44170:SF6">
    <property type="entry name" value="CONTACTIN"/>
    <property type="match status" value="1"/>
</dbReference>
<dbReference type="Gene3D" id="2.60.40.10">
    <property type="entry name" value="Immunoglobulins"/>
    <property type="match status" value="3"/>
</dbReference>
<feature type="region of interest" description="Disordered" evidence="2">
    <location>
        <begin position="1540"/>
        <end position="1565"/>
    </location>
</feature>
<dbReference type="GeneID" id="25567959"/>
<dbReference type="SUPFAM" id="SSF49265">
    <property type="entry name" value="Fibronectin type III"/>
    <property type="match status" value="3"/>
</dbReference>
<dbReference type="PROSITE" id="PS50853">
    <property type="entry name" value="FN3"/>
    <property type="match status" value="4"/>
</dbReference>
<sequence length="1574" mass="162750">MATGTHEMARRRDALALPRTEAVLTPPSSLSATAVGLSSATLSFTLPAVLPCCFSIHYSGDDIPGAEVILELMVEETWSPSTSQSFELKALPSNASVTVWMESHDAAVGIAGRNSSAPTSSIVVQTKAAALSCNSPIAMASSAAFGNRFRGNNYVIGSTESVLVDFGLQLDISSSMTIYFAVYEKVSGSSGYVEILRESRVAVPSEGTYKYHSGGGARSLALVLKPFAEYVIGSFWLAETPTYFFSSSAPAVTSFCFGDLDSGAAASVGSASGPTPSSISLSSYYGMDVVVAAADSLPPSPSLAVSQLRPDSAAVAAGPIVFSSPLLEYHALLATRPVGPSSVYRRLDLGGTAGTLVKVRGLSAATDYAAFQLVSVSNDVSDLSAAVNFTTPPLPVVAPAAAPTATVRVVGRSLAVTWNEVDAFPTSHVVGYRVAGSSSAYTTVALGVVFEHSFDLLDFETTYEVVVTAYNGIGPSPTSSPVEGTIPALLCIDEPNPGLPTRVSTTSRSGYVANLVVPSRPLALSEIKVYAVYDGIKTLRFLVRKVADGEVPFAAGPRDLSTKPADVLVDKSLVIDATVADSPAFKSSGPVQALLVPGETYHVGVIFSSAASLKYMTDCDEGLCTSDPASAPSGLCLNPVGSATRSGVATTGDAATIATTSVSYGFSRYFMELSLLALADAPPTDLRLAVGSTVLPTSAQVAWKTPLSGVPSVGYLVQLSTTSAAGPWSDVLSTASTSVEVTGLAGGTTSWLRVVVSGSTSLASNTLSVTTPPLPVAAPAAPTGVSASINSATGQLDVAFGGSITATSYELRLQWVGIQSDVSVVDIGTATVVNITQPFALPNTELAVVVAAVNAVGSTAAAAVTLVTPQSSVGPPPTPGPASIISASTVLSDLCPYGMPATGSKSGVSRVGGVYYAREEFTLRYLAIQLYSTQSTATRNLAVTIRSSTHASFDLFDVVLYSQSHFFSSSPGLLPPSSSRYLMTREAINVVIPAGTYYRIDVAVSSLSLAQSNLFEFASQACNLVTTSAVVPVATYLDDSSSSSRPPPPPPPPPSPPPGAPPSPPPPPPLNIQDVYSQARSTPLVLMLARVSSAIYAAPPRDVQITTPYPSSAVVTWREPIFGVPDSYRVSYRLTGESFWHEVAADAVASRVESPSADACFDDGPKPLEPAASGVATRHYYGGCWSPEFGSDDDVFDFYVAANHNSASSSWEVELDGETLTSGAPSRLSGSIGLPSHCPSVNQKWFKWSGYTIAAGTHSVVFKEISGSSSSALTMVVKPSSTGTIAGVFATRVSGLVAGGEYEFRVHSVMASAKNPISPPAAAAGGSVQLPAAPTSAPAALQLTRADVAGVQARFAWSLGARAPEYVTHVSVVMEPVASGRRVEMVVDREECSAVVSGLSEFTSYRYNVTAYNAVGASQLVTGAMQTGAGFRTTPRFRPVLSKVGIALLSTFLILGFLLTCLAVKACYDRGAFPEDYVRVAQTGGPRARASASSAMVDLEATPIPAPFPALPAGMNAAITSSDDDVGYGMDIFDVKPRARAGSIPDPPPLPPGSDGATLPALPSYGEAIDLKNL</sequence>
<organism evidence="5 6">
    <name type="scientific">Thecamonas trahens ATCC 50062</name>
    <dbReference type="NCBI Taxonomy" id="461836"/>
    <lineage>
        <taxon>Eukaryota</taxon>
        <taxon>Apusozoa</taxon>
        <taxon>Apusomonadida</taxon>
        <taxon>Apusomonadidae</taxon>
        <taxon>Thecamonas</taxon>
    </lineage>
</organism>
<dbReference type="SMART" id="SM00060">
    <property type="entry name" value="FN3"/>
    <property type="match status" value="6"/>
</dbReference>
<evidence type="ECO:0000259" key="4">
    <source>
        <dbReference type="PROSITE" id="PS50853"/>
    </source>
</evidence>